<dbReference type="GO" id="GO:0008360">
    <property type="term" value="P:regulation of cell shape"/>
    <property type="evidence" value="ECO:0007669"/>
    <property type="project" value="UniProtKB-UniRule"/>
</dbReference>
<dbReference type="InterPro" id="IPR038063">
    <property type="entry name" value="Transpep_catalytic_dom"/>
</dbReference>
<keyword evidence="4 7" id="KW-0133">Cell shape</keyword>
<feature type="region of interest" description="Disordered" evidence="8">
    <location>
        <begin position="157"/>
        <end position="178"/>
    </location>
</feature>
<dbReference type="GO" id="GO:0005576">
    <property type="term" value="C:extracellular region"/>
    <property type="evidence" value="ECO:0007669"/>
    <property type="project" value="TreeGrafter"/>
</dbReference>
<reference evidence="11 12" key="1">
    <citation type="submission" date="2019-11" db="EMBL/GenBank/DDBJ databases">
        <title>The genome sequence of Methylocystis heyeri.</title>
        <authorList>
            <person name="Oshkin I.Y."/>
            <person name="Miroshnikov K."/>
            <person name="Dedysh S.N."/>
        </authorList>
    </citation>
    <scope>NUCLEOTIDE SEQUENCE [LARGE SCALE GENOMIC DNA]</scope>
    <source>
        <strain evidence="11 12">H2</strain>
    </source>
</reference>
<evidence type="ECO:0000259" key="10">
    <source>
        <dbReference type="PROSITE" id="PS52029"/>
    </source>
</evidence>
<dbReference type="AlphaFoldDB" id="A0A6B8KJB6"/>
<evidence type="ECO:0000256" key="9">
    <source>
        <dbReference type="SAM" id="SignalP"/>
    </source>
</evidence>
<evidence type="ECO:0000256" key="7">
    <source>
        <dbReference type="PROSITE-ProRule" id="PRU01373"/>
    </source>
</evidence>
<feature type="compositionally biased region" description="Basic residues" evidence="8">
    <location>
        <begin position="165"/>
        <end position="174"/>
    </location>
</feature>
<keyword evidence="5 7" id="KW-0573">Peptidoglycan synthesis</keyword>
<feature type="active site" description="Nucleophile" evidence="7">
    <location>
        <position position="119"/>
    </location>
</feature>
<dbReference type="Pfam" id="PF03734">
    <property type="entry name" value="YkuD"/>
    <property type="match status" value="1"/>
</dbReference>
<dbReference type="PANTHER" id="PTHR30582">
    <property type="entry name" value="L,D-TRANSPEPTIDASE"/>
    <property type="match status" value="1"/>
</dbReference>
<evidence type="ECO:0000256" key="4">
    <source>
        <dbReference type="ARBA" id="ARBA00022960"/>
    </source>
</evidence>
<dbReference type="InterPro" id="IPR050979">
    <property type="entry name" value="LD-transpeptidase"/>
</dbReference>
<feature type="domain" description="L,D-TPase catalytic" evidence="10">
    <location>
        <begin position="33"/>
        <end position="144"/>
    </location>
</feature>
<comment type="pathway">
    <text evidence="1 7">Cell wall biogenesis; peptidoglycan biosynthesis.</text>
</comment>
<dbReference type="RefSeq" id="WP_136497149.1">
    <property type="nucleotide sequence ID" value="NZ_CP046052.1"/>
</dbReference>
<evidence type="ECO:0000256" key="3">
    <source>
        <dbReference type="ARBA" id="ARBA00022679"/>
    </source>
</evidence>
<dbReference type="Gene3D" id="2.40.440.10">
    <property type="entry name" value="L,D-transpeptidase catalytic domain-like"/>
    <property type="match status" value="1"/>
</dbReference>
<dbReference type="CDD" id="cd16913">
    <property type="entry name" value="YkuD_like"/>
    <property type="match status" value="1"/>
</dbReference>
<feature type="active site" description="Proton donor/acceptor" evidence="7">
    <location>
        <position position="104"/>
    </location>
</feature>
<protein>
    <submittedName>
        <fullName evidence="11">L,D-transpeptidase family protein</fullName>
    </submittedName>
</protein>
<organism evidence="11 12">
    <name type="scientific">Methylocystis heyeri</name>
    <dbReference type="NCBI Taxonomy" id="391905"/>
    <lineage>
        <taxon>Bacteria</taxon>
        <taxon>Pseudomonadati</taxon>
        <taxon>Pseudomonadota</taxon>
        <taxon>Alphaproteobacteria</taxon>
        <taxon>Hyphomicrobiales</taxon>
        <taxon>Methylocystaceae</taxon>
        <taxon>Methylocystis</taxon>
    </lineage>
</organism>
<feature type="chain" id="PRO_5025606924" evidence="9">
    <location>
        <begin position="32"/>
        <end position="194"/>
    </location>
</feature>
<evidence type="ECO:0000256" key="2">
    <source>
        <dbReference type="ARBA" id="ARBA00005992"/>
    </source>
</evidence>
<dbReference type="EMBL" id="CP046052">
    <property type="protein sequence ID" value="QGM47619.1"/>
    <property type="molecule type" value="Genomic_DNA"/>
</dbReference>
<evidence type="ECO:0000256" key="1">
    <source>
        <dbReference type="ARBA" id="ARBA00004752"/>
    </source>
</evidence>
<dbReference type="SUPFAM" id="SSF141523">
    <property type="entry name" value="L,D-transpeptidase catalytic domain-like"/>
    <property type="match status" value="1"/>
</dbReference>
<keyword evidence="6 7" id="KW-0961">Cell wall biogenesis/degradation</keyword>
<dbReference type="GO" id="GO:0018104">
    <property type="term" value="P:peptidoglycan-protein cross-linking"/>
    <property type="evidence" value="ECO:0007669"/>
    <property type="project" value="TreeGrafter"/>
</dbReference>
<dbReference type="UniPathway" id="UPA00219"/>
<evidence type="ECO:0000256" key="6">
    <source>
        <dbReference type="ARBA" id="ARBA00023316"/>
    </source>
</evidence>
<accession>A0A6B8KJB6</accession>
<dbReference type="OrthoDB" id="463216at2"/>
<dbReference type="InterPro" id="IPR005490">
    <property type="entry name" value="LD_TPept_cat_dom"/>
</dbReference>
<dbReference type="Proteomes" id="UP000309061">
    <property type="component" value="Chromosome"/>
</dbReference>
<dbReference type="GO" id="GO:0071555">
    <property type="term" value="P:cell wall organization"/>
    <property type="evidence" value="ECO:0007669"/>
    <property type="project" value="UniProtKB-UniRule"/>
</dbReference>
<proteinExistence type="inferred from homology"/>
<sequence>MSAFAFFARRRAGLWALLSLTAAAMATPAAARVEIAIDLSRQRMTVVKNHERPVIWKISSGRGGYETPTGSFAVQRLDADHLSDEYDGAPMPYAIFFSRGLAIHGTYERGLGRPASHGCVRLSVDHARELFSWVEQYGASIEISGFAGYSGYASRAEEDEPGAARVKRSRARRRATPESDDDYLLEYERIMRER</sequence>
<keyword evidence="9" id="KW-0732">Signal</keyword>
<dbReference type="GO" id="GO:0016740">
    <property type="term" value="F:transferase activity"/>
    <property type="evidence" value="ECO:0007669"/>
    <property type="project" value="UniProtKB-KW"/>
</dbReference>
<keyword evidence="12" id="KW-1185">Reference proteome</keyword>
<feature type="signal peptide" evidence="9">
    <location>
        <begin position="1"/>
        <end position="31"/>
    </location>
</feature>
<evidence type="ECO:0000313" key="11">
    <source>
        <dbReference type="EMBL" id="QGM47619.1"/>
    </source>
</evidence>
<dbReference type="PROSITE" id="PS52029">
    <property type="entry name" value="LD_TPASE"/>
    <property type="match status" value="1"/>
</dbReference>
<dbReference type="GO" id="GO:0071972">
    <property type="term" value="F:peptidoglycan L,D-transpeptidase activity"/>
    <property type="evidence" value="ECO:0007669"/>
    <property type="project" value="TreeGrafter"/>
</dbReference>
<name>A0A6B8KJB6_9HYPH</name>
<evidence type="ECO:0000256" key="8">
    <source>
        <dbReference type="SAM" id="MobiDB-lite"/>
    </source>
</evidence>
<evidence type="ECO:0000313" key="12">
    <source>
        <dbReference type="Proteomes" id="UP000309061"/>
    </source>
</evidence>
<keyword evidence="3" id="KW-0808">Transferase</keyword>
<gene>
    <name evidence="11" type="ORF">H2LOC_019130</name>
</gene>
<evidence type="ECO:0000256" key="5">
    <source>
        <dbReference type="ARBA" id="ARBA00022984"/>
    </source>
</evidence>
<dbReference type="KEGG" id="mhey:H2LOC_019130"/>
<comment type="similarity">
    <text evidence="2">Belongs to the YkuD family.</text>
</comment>
<dbReference type="PANTHER" id="PTHR30582:SF2">
    <property type="entry name" value="L,D-TRANSPEPTIDASE YCIB-RELATED"/>
    <property type="match status" value="1"/>
</dbReference>